<dbReference type="InterPro" id="IPR005331">
    <property type="entry name" value="Sulfotransferase"/>
</dbReference>
<dbReference type="GO" id="GO:0008146">
    <property type="term" value="F:sulfotransferase activity"/>
    <property type="evidence" value="ECO:0007669"/>
    <property type="project" value="InterPro"/>
</dbReference>
<accession>A0A1Q9DZQ5</accession>
<evidence type="ECO:0000313" key="1">
    <source>
        <dbReference type="EMBL" id="OLQ00642.1"/>
    </source>
</evidence>
<organism evidence="1 2">
    <name type="scientific">Symbiodinium microadriaticum</name>
    <name type="common">Dinoflagellate</name>
    <name type="synonym">Zooxanthella microadriatica</name>
    <dbReference type="NCBI Taxonomy" id="2951"/>
    <lineage>
        <taxon>Eukaryota</taxon>
        <taxon>Sar</taxon>
        <taxon>Alveolata</taxon>
        <taxon>Dinophyceae</taxon>
        <taxon>Suessiales</taxon>
        <taxon>Symbiodiniaceae</taxon>
        <taxon>Symbiodinium</taxon>
    </lineage>
</organism>
<sequence>MQRPPRCTKAQLYQTRGVFDVFAPKIRSRELDRRASKLAPGNSGQRLGQEVLHYRSVLGDGKPTAMAAAVMPVAVSFDERRAADERCLAHFNSDTRFAIASGQSLFLSDAWSEQLDQCVTMGSRYVLYSHGLVDSQNWARGFRSVGPPGKKLMEIWGTQRHTPVLEQLNSMSSARLLNLSVIGVCVPNMCSRRSELLLGWHVLLLKLGHPKGALQLPAPIRSRVRLRMSHTQDAWRASQLKSLVEQKDDRKPSWYLNPSSWRVRPARSAFASRALTKYYFRFRWSLYTYRMHVSQKHRYALCSVPKVGLMQFFLLDHHFHHRNVTYEDIIQPESRGSDRFVHSRACYHYWRSPTFKYVAFVRDPLERFLSAFLDKCMQSSRNCETKRQGWEGVSLKSSRHEQIAAFRIFAAQRLPSPNMVIDDHWIPQSIFLNEGCRFIFQRVDFVGLLTADRNAVNWQVFEMLHAVIGFSLQRSSRLADEYFPGTGYASEGAALHTNTYHDRTMSIFSQFYNQDTLENVLRYTAQDYAAFGFRLPAWTVGITNRTSWWF</sequence>
<comment type="caution">
    <text evidence="1">The sequence shown here is derived from an EMBL/GenBank/DDBJ whole genome shotgun (WGS) entry which is preliminary data.</text>
</comment>
<gene>
    <name evidence="1" type="ORF">AK812_SmicGene16661</name>
</gene>
<keyword evidence="2" id="KW-1185">Reference proteome</keyword>
<reference evidence="1 2" key="1">
    <citation type="submission" date="2016-02" db="EMBL/GenBank/DDBJ databases">
        <title>Genome analysis of coral dinoflagellate symbionts highlights evolutionary adaptations to a symbiotic lifestyle.</title>
        <authorList>
            <person name="Aranda M."/>
            <person name="Li Y."/>
            <person name="Liew Y.J."/>
            <person name="Baumgarten S."/>
            <person name="Simakov O."/>
            <person name="Wilson M."/>
            <person name="Piel J."/>
            <person name="Ashoor H."/>
            <person name="Bougouffa S."/>
            <person name="Bajic V.B."/>
            <person name="Ryu T."/>
            <person name="Ravasi T."/>
            <person name="Bayer T."/>
            <person name="Micklem G."/>
            <person name="Kim H."/>
            <person name="Bhak J."/>
            <person name="Lajeunesse T.C."/>
            <person name="Voolstra C.R."/>
        </authorList>
    </citation>
    <scope>NUCLEOTIDE SEQUENCE [LARGE SCALE GENOMIC DNA]</scope>
    <source>
        <strain evidence="1 2">CCMP2467</strain>
    </source>
</reference>
<dbReference type="AlphaFoldDB" id="A0A1Q9DZQ5"/>
<dbReference type="EMBL" id="LSRX01000321">
    <property type="protein sequence ID" value="OLQ00642.1"/>
    <property type="molecule type" value="Genomic_DNA"/>
</dbReference>
<protein>
    <submittedName>
        <fullName evidence="1">Uncharacterized protein</fullName>
    </submittedName>
</protein>
<name>A0A1Q9DZQ5_SYMMI</name>
<dbReference type="OMA" id="DERCISQ"/>
<evidence type="ECO:0000313" key="2">
    <source>
        <dbReference type="Proteomes" id="UP000186817"/>
    </source>
</evidence>
<dbReference type="Proteomes" id="UP000186817">
    <property type="component" value="Unassembled WGS sequence"/>
</dbReference>
<proteinExistence type="predicted"/>
<dbReference type="GO" id="GO:0016020">
    <property type="term" value="C:membrane"/>
    <property type="evidence" value="ECO:0007669"/>
    <property type="project" value="InterPro"/>
</dbReference>
<dbReference type="OrthoDB" id="408912at2759"/>
<dbReference type="Pfam" id="PF03567">
    <property type="entry name" value="Sulfotransfer_2"/>
    <property type="match status" value="1"/>
</dbReference>